<feature type="repeat" description="PPR" evidence="2">
    <location>
        <begin position="127"/>
        <end position="161"/>
    </location>
</feature>
<dbReference type="Gene3D" id="1.25.40.10">
    <property type="entry name" value="Tetratricopeptide repeat domain"/>
    <property type="match status" value="3"/>
</dbReference>
<evidence type="ECO:0008006" key="6">
    <source>
        <dbReference type="Google" id="ProtNLM"/>
    </source>
</evidence>
<dbReference type="InterPro" id="IPR046960">
    <property type="entry name" value="PPR_At4g14850-like_plant"/>
</dbReference>
<organism evidence="4 5">
    <name type="scientific">Ilex paraguariensis</name>
    <name type="common">yerba mate</name>
    <dbReference type="NCBI Taxonomy" id="185542"/>
    <lineage>
        <taxon>Eukaryota</taxon>
        <taxon>Viridiplantae</taxon>
        <taxon>Streptophyta</taxon>
        <taxon>Embryophyta</taxon>
        <taxon>Tracheophyta</taxon>
        <taxon>Spermatophyta</taxon>
        <taxon>Magnoliopsida</taxon>
        <taxon>eudicotyledons</taxon>
        <taxon>Gunneridae</taxon>
        <taxon>Pentapetalae</taxon>
        <taxon>asterids</taxon>
        <taxon>campanulids</taxon>
        <taxon>Aquifoliales</taxon>
        <taxon>Aquifoliaceae</taxon>
        <taxon>Ilex</taxon>
    </lineage>
</organism>
<feature type="region of interest" description="Disordered" evidence="3">
    <location>
        <begin position="1"/>
        <end position="22"/>
    </location>
</feature>
<protein>
    <recommendedName>
        <fullName evidence="6">Pentatricopeptide repeat-containing protein</fullName>
    </recommendedName>
</protein>
<evidence type="ECO:0000256" key="1">
    <source>
        <dbReference type="ARBA" id="ARBA00022737"/>
    </source>
</evidence>
<evidence type="ECO:0000256" key="2">
    <source>
        <dbReference type="PROSITE-ProRule" id="PRU00708"/>
    </source>
</evidence>
<proteinExistence type="predicted"/>
<evidence type="ECO:0000256" key="3">
    <source>
        <dbReference type="SAM" id="MobiDB-lite"/>
    </source>
</evidence>
<reference evidence="4 5" key="1">
    <citation type="submission" date="2024-02" db="EMBL/GenBank/DDBJ databases">
        <authorList>
            <person name="Vignale AGUSTIN F."/>
            <person name="Sosa J E."/>
            <person name="Modenutti C."/>
        </authorList>
    </citation>
    <scope>NUCLEOTIDE SEQUENCE [LARGE SCALE GENOMIC DNA]</scope>
</reference>
<dbReference type="PANTHER" id="PTHR47926:SF497">
    <property type="entry name" value="TETRATRICOPEPTIDE-LIKE HELICAL DOMAIN SUPERFAMILY"/>
    <property type="match status" value="1"/>
</dbReference>
<dbReference type="InterPro" id="IPR046848">
    <property type="entry name" value="E_motif"/>
</dbReference>
<dbReference type="FunFam" id="1.25.40.10:FF:000158">
    <property type="entry name" value="pentatricopeptide repeat-containing protein At2g33680"/>
    <property type="match status" value="1"/>
</dbReference>
<dbReference type="AlphaFoldDB" id="A0ABC8T987"/>
<accession>A0ABC8T987</accession>
<dbReference type="Pfam" id="PF20431">
    <property type="entry name" value="E_motif"/>
    <property type="match status" value="1"/>
</dbReference>
<feature type="repeat" description="PPR" evidence="2">
    <location>
        <begin position="25"/>
        <end position="59"/>
    </location>
</feature>
<evidence type="ECO:0000313" key="4">
    <source>
        <dbReference type="EMBL" id="CAK9164049.1"/>
    </source>
</evidence>
<evidence type="ECO:0000313" key="5">
    <source>
        <dbReference type="Proteomes" id="UP001642360"/>
    </source>
</evidence>
<dbReference type="InterPro" id="IPR011990">
    <property type="entry name" value="TPR-like_helical_dom_sf"/>
</dbReference>
<sequence length="403" mass="45185">MKTPTQNWANPLQPRGSSTKYKSPDIVSWSCLISLYLNTERPANAFFVFSDLINTGFRPDGFAVVCALLACGWKNDLLNGRVVHGMNYRYELGCSEPIVGNALIDMYSRNGKMHMDQLVFGTMEFRDVATWTSLLNGFILCDDMRSAGQLFEEMPQRNTISWTAMIVGYVRGKTPIWALELFQKMRVGGEDHPTSITIVSVLAGCADLGALDFGQSIHGYVYKFAGLVCDIAVNNGLIDLYSKSGSLGLATKIFRGMLDKDLLTWTPIISGLALHGLVSEGQRLFNRMLDCHDFKPMIEHYGCMVDLLGRAGYLEEALELIQWLPINPDAVIWRSLLSPCFGRGNLEIAETAGKKVLELEPDDDGVYILIQNTYCLANKWEHVLKTRKRMRDQKIKKKRGCSI</sequence>
<name>A0ABC8T987_9AQUA</name>
<feature type="compositionally biased region" description="Polar residues" evidence="3">
    <location>
        <begin position="1"/>
        <end position="21"/>
    </location>
</feature>
<dbReference type="GO" id="GO:0099402">
    <property type="term" value="P:plant organ development"/>
    <property type="evidence" value="ECO:0007669"/>
    <property type="project" value="UniProtKB-ARBA"/>
</dbReference>
<comment type="caution">
    <text evidence="4">The sequence shown here is derived from an EMBL/GenBank/DDBJ whole genome shotgun (WGS) entry which is preliminary data.</text>
</comment>
<keyword evidence="5" id="KW-1185">Reference proteome</keyword>
<keyword evidence="1" id="KW-0677">Repeat</keyword>
<dbReference type="Proteomes" id="UP001642360">
    <property type="component" value="Unassembled WGS sequence"/>
</dbReference>
<gene>
    <name evidence="4" type="ORF">ILEXP_LOCUS33128</name>
</gene>
<dbReference type="InterPro" id="IPR002885">
    <property type="entry name" value="PPR_rpt"/>
</dbReference>
<dbReference type="PANTHER" id="PTHR47926">
    <property type="entry name" value="PENTATRICOPEPTIDE REPEAT-CONTAINING PROTEIN"/>
    <property type="match status" value="1"/>
</dbReference>
<dbReference type="EMBL" id="CAUOFW020004151">
    <property type="protein sequence ID" value="CAK9164049.1"/>
    <property type="molecule type" value="Genomic_DNA"/>
</dbReference>
<dbReference type="PROSITE" id="PS51375">
    <property type="entry name" value="PPR"/>
    <property type="match status" value="2"/>
</dbReference>
<dbReference type="Pfam" id="PF01535">
    <property type="entry name" value="PPR"/>
    <property type="match status" value="5"/>
</dbReference>